<dbReference type="GO" id="GO:0005634">
    <property type="term" value="C:nucleus"/>
    <property type="evidence" value="ECO:0007669"/>
    <property type="project" value="TreeGrafter"/>
</dbReference>
<dbReference type="InterPro" id="IPR039133">
    <property type="entry name" value="RNF25"/>
</dbReference>
<feature type="compositionally biased region" description="Polar residues" evidence="4">
    <location>
        <begin position="396"/>
        <end position="423"/>
    </location>
</feature>
<dbReference type="InterPro" id="IPR006575">
    <property type="entry name" value="RWD_dom"/>
</dbReference>
<dbReference type="STRING" id="29170.A0A368H7X8"/>
<dbReference type="FunFam" id="3.10.110.10:FF:000050">
    <property type="entry name" value="eIF-2-alpha kinase GCN2"/>
    <property type="match status" value="1"/>
</dbReference>
<dbReference type="InterPro" id="IPR001841">
    <property type="entry name" value="Znf_RING"/>
</dbReference>
<dbReference type="InterPro" id="IPR016135">
    <property type="entry name" value="UBQ-conjugating_enzyme/RWD"/>
</dbReference>
<dbReference type="GO" id="GO:0061630">
    <property type="term" value="F:ubiquitin protein ligase activity"/>
    <property type="evidence" value="ECO:0007669"/>
    <property type="project" value="InterPro"/>
</dbReference>
<evidence type="ECO:0000256" key="4">
    <source>
        <dbReference type="SAM" id="MobiDB-lite"/>
    </source>
</evidence>
<dbReference type="PANTHER" id="PTHR13198">
    <property type="entry name" value="RING FINGER PROTEIN 25"/>
    <property type="match status" value="1"/>
</dbReference>
<dbReference type="SUPFAM" id="SSF54495">
    <property type="entry name" value="UBC-like"/>
    <property type="match status" value="1"/>
</dbReference>
<dbReference type="Gene3D" id="3.10.110.10">
    <property type="entry name" value="Ubiquitin Conjugating Enzyme"/>
    <property type="match status" value="1"/>
</dbReference>
<feature type="region of interest" description="Disordered" evidence="4">
    <location>
        <begin position="278"/>
        <end position="460"/>
    </location>
</feature>
<gene>
    <name evidence="7" type="ORF">ANCCAN_02357</name>
</gene>
<feature type="region of interest" description="Disordered" evidence="4">
    <location>
        <begin position="193"/>
        <end position="215"/>
    </location>
</feature>
<dbReference type="GO" id="GO:0010468">
    <property type="term" value="P:regulation of gene expression"/>
    <property type="evidence" value="ECO:0007669"/>
    <property type="project" value="UniProtKB-ARBA"/>
</dbReference>
<feature type="compositionally biased region" description="Basic and acidic residues" evidence="4">
    <location>
        <begin position="343"/>
        <end position="370"/>
    </location>
</feature>
<evidence type="ECO:0000313" key="8">
    <source>
        <dbReference type="Proteomes" id="UP000252519"/>
    </source>
</evidence>
<feature type="domain" description="RWD" evidence="6">
    <location>
        <begin position="5"/>
        <end position="112"/>
    </location>
</feature>
<dbReference type="OrthoDB" id="432311at2759"/>
<dbReference type="Proteomes" id="UP000252519">
    <property type="component" value="Unassembled WGS sequence"/>
</dbReference>
<dbReference type="PROSITE" id="PS50089">
    <property type="entry name" value="ZF_RING_2"/>
    <property type="match status" value="1"/>
</dbReference>
<dbReference type="InterPro" id="IPR013083">
    <property type="entry name" value="Znf_RING/FYVE/PHD"/>
</dbReference>
<proteinExistence type="predicted"/>
<dbReference type="PANTHER" id="PTHR13198:SF4">
    <property type="entry name" value="E3 UBIQUITIN-PROTEIN LIGASE RNF25"/>
    <property type="match status" value="1"/>
</dbReference>
<comment type="caution">
    <text evidence="7">The sequence shown here is derived from an EMBL/GenBank/DDBJ whole genome shotgun (WGS) entry which is preliminary data.</text>
</comment>
<accession>A0A368H7X8</accession>
<feature type="compositionally biased region" description="Basic residues" evidence="4">
    <location>
        <begin position="198"/>
        <end position="207"/>
    </location>
</feature>
<keyword evidence="1 3" id="KW-0863">Zinc-finger</keyword>
<dbReference type="GO" id="GO:0051246">
    <property type="term" value="P:regulation of protein metabolic process"/>
    <property type="evidence" value="ECO:0007669"/>
    <property type="project" value="UniProtKB-ARBA"/>
</dbReference>
<dbReference type="GO" id="GO:0016567">
    <property type="term" value="P:protein ubiquitination"/>
    <property type="evidence" value="ECO:0007669"/>
    <property type="project" value="TreeGrafter"/>
</dbReference>
<evidence type="ECO:0000256" key="2">
    <source>
        <dbReference type="ARBA" id="ARBA00022833"/>
    </source>
</evidence>
<feature type="compositionally biased region" description="Basic and acidic residues" evidence="4">
    <location>
        <begin position="437"/>
        <end position="460"/>
    </location>
</feature>
<keyword evidence="2" id="KW-0862">Zinc</keyword>
<dbReference type="SMART" id="SM00184">
    <property type="entry name" value="RING"/>
    <property type="match status" value="1"/>
</dbReference>
<dbReference type="SUPFAM" id="SSF57850">
    <property type="entry name" value="RING/U-box"/>
    <property type="match status" value="1"/>
</dbReference>
<dbReference type="Pfam" id="PF05773">
    <property type="entry name" value="RWD"/>
    <property type="match status" value="1"/>
</dbReference>
<evidence type="ECO:0000313" key="7">
    <source>
        <dbReference type="EMBL" id="RCN51407.1"/>
    </source>
</evidence>
<evidence type="ECO:0000259" key="5">
    <source>
        <dbReference type="PROSITE" id="PS50089"/>
    </source>
</evidence>
<evidence type="ECO:0000256" key="3">
    <source>
        <dbReference type="PROSITE-ProRule" id="PRU00175"/>
    </source>
</evidence>
<keyword evidence="1 3" id="KW-0479">Metal-binding</keyword>
<dbReference type="EMBL" id="JOJR01000013">
    <property type="protein sequence ID" value="RCN51407.1"/>
    <property type="molecule type" value="Genomic_DNA"/>
</dbReference>
<dbReference type="CDD" id="cd23823">
    <property type="entry name" value="RWD_GCN2"/>
    <property type="match status" value="1"/>
</dbReference>
<name>A0A368H7X8_ANCCA</name>
<dbReference type="AlphaFoldDB" id="A0A368H7X8"/>
<feature type="domain" description="RING-type" evidence="5">
    <location>
        <begin position="120"/>
        <end position="182"/>
    </location>
</feature>
<dbReference type="GO" id="GO:0009893">
    <property type="term" value="P:positive regulation of metabolic process"/>
    <property type="evidence" value="ECO:0007669"/>
    <property type="project" value="UniProtKB-ARBA"/>
</dbReference>
<keyword evidence="8" id="KW-1185">Reference proteome</keyword>
<evidence type="ECO:0000256" key="1">
    <source>
        <dbReference type="ARBA" id="ARBA00022771"/>
    </source>
</evidence>
<organism evidence="7 8">
    <name type="scientific">Ancylostoma caninum</name>
    <name type="common">Dog hookworm</name>
    <dbReference type="NCBI Taxonomy" id="29170"/>
    <lineage>
        <taxon>Eukaryota</taxon>
        <taxon>Metazoa</taxon>
        <taxon>Ecdysozoa</taxon>
        <taxon>Nematoda</taxon>
        <taxon>Chromadorea</taxon>
        <taxon>Rhabditida</taxon>
        <taxon>Rhabditina</taxon>
        <taxon>Rhabditomorpha</taxon>
        <taxon>Strongyloidea</taxon>
        <taxon>Ancylostomatidae</taxon>
        <taxon>Ancylostomatinae</taxon>
        <taxon>Ancylostoma</taxon>
    </lineage>
</organism>
<evidence type="ECO:0000259" key="6">
    <source>
        <dbReference type="PROSITE" id="PS50908"/>
    </source>
</evidence>
<dbReference type="PROSITE" id="PS50908">
    <property type="entry name" value="RWD"/>
    <property type="match status" value="1"/>
</dbReference>
<reference evidence="7 8" key="1">
    <citation type="submission" date="2014-10" db="EMBL/GenBank/DDBJ databases">
        <title>Draft genome of the hookworm Ancylostoma caninum.</title>
        <authorList>
            <person name="Mitreva M."/>
        </authorList>
    </citation>
    <scope>NUCLEOTIDE SEQUENCE [LARGE SCALE GENOMIC DNA]</scope>
    <source>
        <strain evidence="7 8">Baltimore</strain>
    </source>
</reference>
<feature type="compositionally biased region" description="Basic and acidic residues" evidence="4">
    <location>
        <begin position="377"/>
        <end position="387"/>
    </location>
</feature>
<protein>
    <submittedName>
        <fullName evidence="7">RWD domain protein</fullName>
    </submittedName>
</protein>
<sequence>MEAEAEIEALRSIFGEDIVVETIQDKSVTVVRKKVRPNDEEGVSSASVVVEFELSEEYPEVSPKVRLLNPRGISEESHQQLIEEVRQRLADNIGMPIIFDILQHCADFVFEHQHSSSLSCPICLCPMTAASVSVTPCDHYAHTECLQLHCEHTKKQLGEKLAARDFKMCDDIDRSLHCPVCREVIEEEVEPILPRSSPPRRGRKAAPRGRESTPCQLSLQEAQDDFDFDWGRWREQQASLMKIYERQKEKGGIIDLEEERKKNLITEDTVVVLASEMENVPMDRPEAETAAPPPEETNTHLTSADLDVPPGFENATHVHATTAVSSKGVDDHLRRGRGRGRRPYGDRQRERGRYDYRAKQRREINEKRNESTSVDPRQNESHSESHSSHAICDNKATFTSGEDPPQQSGGVSRAESTGFSRGNGTARHYQHQRGHAHWRDRGPKQRNSNDRNTHPLEKVE</sequence>
<dbReference type="Gene3D" id="3.30.40.10">
    <property type="entry name" value="Zinc/RING finger domain, C3HC4 (zinc finger)"/>
    <property type="match status" value="1"/>
</dbReference>
<dbReference type="GO" id="GO:0008270">
    <property type="term" value="F:zinc ion binding"/>
    <property type="evidence" value="ECO:0007669"/>
    <property type="project" value="UniProtKB-KW"/>
</dbReference>
<dbReference type="SMART" id="SM00591">
    <property type="entry name" value="RWD"/>
    <property type="match status" value="1"/>
</dbReference>
<dbReference type="GO" id="GO:0033554">
    <property type="term" value="P:cellular response to stress"/>
    <property type="evidence" value="ECO:0007669"/>
    <property type="project" value="UniProtKB-ARBA"/>
</dbReference>